<gene>
    <name evidence="2" type="ORF">Ga0123461_0780</name>
</gene>
<dbReference type="Pfam" id="PF01636">
    <property type="entry name" value="APH"/>
    <property type="match status" value="1"/>
</dbReference>
<evidence type="ECO:0000313" key="2">
    <source>
        <dbReference type="EMBL" id="ATX79200.1"/>
    </source>
</evidence>
<dbReference type="SUPFAM" id="SSF52540">
    <property type="entry name" value="P-loop containing nucleoside triphosphate hydrolases"/>
    <property type="match status" value="1"/>
</dbReference>
<name>A0A2K8KWD5_MARES</name>
<evidence type="ECO:0000313" key="3">
    <source>
        <dbReference type="Proteomes" id="UP000231701"/>
    </source>
</evidence>
<dbReference type="AlphaFoldDB" id="A0A2K8KWD5"/>
<dbReference type="KEGG" id="maes:Ga0123461_0780"/>
<keyword evidence="3" id="KW-1185">Reference proteome</keyword>
<sequence>MIQTHISWVFLAGDYAYKLKKPVDFGFLDFTTLAKRKHFCERELELNQRTSPEIYLGVLPVCASGTTFALGGSGNIVDYCLKMHRFSQSNLLDRRLKACNFDDSWMDSLAADCARFHKSSEPNREINHISLLKGHIETNLEVASKHASSGLNRQTIIALSEFAAAELPRLRPLLEERQQMGHIRHCHGDLHLKNITLIDGHPHLFDCIEFNDDFSTIDTMNDVAFLIMDCDAHLRPELGMRFLSRYLEFSGDYNGLRLLPLYLFYRASVRGKVACLLADELEGKECELQLLEAGKYFDLALSYSKKRSNCLFAIGGLSGSGKSHLALLGCGIESAVVIRSDATRKRIALSYPELELYGREMHTNTYKAVFDAARVALSAGFSVILDATFIHPDSRSQLKAVADSCHTPLHFFWLDIDESILRERISQRESAANDISDADLRVLELQLAEYRRPEEPWIQFLSSNSSWPEHNTS</sequence>
<dbReference type="Pfam" id="PF13671">
    <property type="entry name" value="AAA_33"/>
    <property type="match status" value="1"/>
</dbReference>
<dbReference type="Proteomes" id="UP000231701">
    <property type="component" value="Chromosome"/>
</dbReference>
<dbReference type="InterPro" id="IPR027417">
    <property type="entry name" value="P-loop_NTPase"/>
</dbReference>
<organism evidence="2 3">
    <name type="scientific">Mariprofundus aestuarium</name>
    <dbReference type="NCBI Taxonomy" id="1921086"/>
    <lineage>
        <taxon>Bacteria</taxon>
        <taxon>Pseudomonadati</taxon>
        <taxon>Pseudomonadota</taxon>
        <taxon>Candidatius Mariprofundia</taxon>
        <taxon>Mariprofundales</taxon>
        <taxon>Mariprofundaceae</taxon>
        <taxon>Mariprofundus</taxon>
    </lineage>
</organism>
<proteinExistence type="predicted"/>
<accession>A0A2K8KWD5</accession>
<dbReference type="InterPro" id="IPR002575">
    <property type="entry name" value="Aminoglycoside_PTrfase"/>
</dbReference>
<reference evidence="2 3" key="1">
    <citation type="submission" date="2016-12" db="EMBL/GenBank/DDBJ databases">
        <title>Isolation and genomic insights into novel planktonic Zetaproteobacteria from stratified waters of the Chesapeake Bay.</title>
        <authorList>
            <person name="McAllister S.M."/>
            <person name="Kato S."/>
            <person name="Chan C.S."/>
            <person name="Chiu B.K."/>
            <person name="Field E.K."/>
        </authorList>
    </citation>
    <scope>NUCLEOTIDE SEQUENCE [LARGE SCALE GENOMIC DNA]</scope>
    <source>
        <strain evidence="2 3">CP-5</strain>
    </source>
</reference>
<dbReference type="InterPro" id="IPR052732">
    <property type="entry name" value="Cell-binding_unc_protein"/>
</dbReference>
<feature type="domain" description="Aminoglycoside phosphotransferase" evidence="1">
    <location>
        <begin position="99"/>
        <end position="258"/>
    </location>
</feature>
<protein>
    <recommendedName>
        <fullName evidence="1">Aminoglycoside phosphotransferase domain-containing protein</fullName>
    </recommendedName>
</protein>
<dbReference type="PANTHER" id="PTHR43883:SF1">
    <property type="entry name" value="GLUCONOKINASE"/>
    <property type="match status" value="1"/>
</dbReference>
<evidence type="ECO:0000259" key="1">
    <source>
        <dbReference type="Pfam" id="PF01636"/>
    </source>
</evidence>
<dbReference type="Gene3D" id="3.40.50.300">
    <property type="entry name" value="P-loop containing nucleotide triphosphate hydrolases"/>
    <property type="match status" value="1"/>
</dbReference>
<dbReference type="PANTHER" id="PTHR43883">
    <property type="entry name" value="SLR0207 PROTEIN"/>
    <property type="match status" value="1"/>
</dbReference>
<dbReference type="SUPFAM" id="SSF56112">
    <property type="entry name" value="Protein kinase-like (PK-like)"/>
    <property type="match status" value="1"/>
</dbReference>
<dbReference type="EMBL" id="CP018799">
    <property type="protein sequence ID" value="ATX79200.1"/>
    <property type="molecule type" value="Genomic_DNA"/>
</dbReference>
<dbReference type="InterPro" id="IPR011009">
    <property type="entry name" value="Kinase-like_dom_sf"/>
</dbReference>